<dbReference type="InterPro" id="IPR022025">
    <property type="entry name" value="Amidoligase_2"/>
</dbReference>
<dbReference type="STRING" id="867345.SAMN05421693_11668"/>
<dbReference type="EMBL" id="FOFO01000016">
    <property type="protein sequence ID" value="SEQ09643.1"/>
    <property type="molecule type" value="Genomic_DNA"/>
</dbReference>
<keyword evidence="2" id="KW-1185">Reference proteome</keyword>
<evidence type="ECO:0000313" key="2">
    <source>
        <dbReference type="Proteomes" id="UP000199496"/>
    </source>
</evidence>
<sequence length="334" mass="37736">MTIFAALPHDHTPDGHVRRVGVELEMAEISLDAIADIILDCFGGTPQRLSPFEQQVTETALGDFRLELDSRLLKRREYLDYLETMGITVDRDAEPGALERMVADVAGLIVPHEVVAPPIAHHLLPEMDRLRARLQAAGAKGTHTSLLHAFGLQLNLELASHDVQSILRHLQAFVLLNDWLLEAAQTDLSRRLTPFVEPFPSGWGERILQPDYAPDLPGLIDDYLTDNPTRNRPLDMLPLFAHLSPEQIKAAPVEHDLIRPRPTFHYRLPDCRIDEPDWNLSLPWNGWVAVEQLADDPQRLAVMAQAYLNQSQDNLVDKGRRWVAQVSDWLRSSP</sequence>
<proteinExistence type="predicted"/>
<dbReference type="Proteomes" id="UP000199496">
    <property type="component" value="Unassembled WGS sequence"/>
</dbReference>
<keyword evidence="1" id="KW-0436">Ligase</keyword>
<dbReference type="GO" id="GO:0016874">
    <property type="term" value="F:ligase activity"/>
    <property type="evidence" value="ECO:0007669"/>
    <property type="project" value="UniProtKB-KW"/>
</dbReference>
<accession>A0A1H9D9V6</accession>
<organism evidence="1 2">
    <name type="scientific">Ectothiorhodospira magna</name>
    <dbReference type="NCBI Taxonomy" id="867345"/>
    <lineage>
        <taxon>Bacteria</taxon>
        <taxon>Pseudomonadati</taxon>
        <taxon>Pseudomonadota</taxon>
        <taxon>Gammaproteobacteria</taxon>
        <taxon>Chromatiales</taxon>
        <taxon>Ectothiorhodospiraceae</taxon>
        <taxon>Ectothiorhodospira</taxon>
    </lineage>
</organism>
<name>A0A1H9D9V6_9GAMM</name>
<gene>
    <name evidence="1" type="ORF">SAMN05421693_11668</name>
</gene>
<dbReference type="AlphaFoldDB" id="A0A1H9D9V6"/>
<dbReference type="RefSeq" id="WP_090206994.1">
    <property type="nucleotide sequence ID" value="NZ_FOFO01000016.1"/>
</dbReference>
<dbReference type="OrthoDB" id="5597599at2"/>
<evidence type="ECO:0000313" key="1">
    <source>
        <dbReference type="EMBL" id="SEQ09643.1"/>
    </source>
</evidence>
<reference evidence="1 2" key="1">
    <citation type="submission" date="2016-10" db="EMBL/GenBank/DDBJ databases">
        <authorList>
            <person name="de Groot N.N."/>
        </authorList>
    </citation>
    <scope>NUCLEOTIDE SEQUENCE [LARGE SCALE GENOMIC DNA]</scope>
    <source>
        <strain evidence="1 2">B7-7</strain>
    </source>
</reference>
<protein>
    <submittedName>
        <fullName evidence="1">Putative amidoligase enzyme</fullName>
    </submittedName>
</protein>
<dbReference type="Pfam" id="PF12224">
    <property type="entry name" value="Amidoligase_2"/>
    <property type="match status" value="1"/>
</dbReference>